<dbReference type="SUPFAM" id="SSF53649">
    <property type="entry name" value="Alkaline phosphatase-like"/>
    <property type="match status" value="1"/>
</dbReference>
<accession>A0A0B2JZQ4</accession>
<dbReference type="STRING" id="82374.NZ47_10415"/>
<name>A0A0B2JZQ4_9FIRM</name>
<dbReference type="AlphaFoldDB" id="A0A0B2JZQ4"/>
<evidence type="ECO:0000256" key="1">
    <source>
        <dbReference type="ARBA" id="ARBA00004651"/>
    </source>
</evidence>
<sequence>MNGRLLSSEGLDFTPQQIQELAAHMVGKNPDSNNLEDYITRSAQGPQIEKPKHIFLMVSESYANWPLLDKYKNLHIADGMRSVIKEQDTAYCPAFLPNGGSTVSAVTGIVTGLADANLYLTTMPESFAAPYPTSIAPQMKELGYDTTMWYAGPSTWERIEPFVLAQGFDHFRGKGSMPQEATGSVWGVDDEYLYQAVLEGVDPEKDSFNVILNVSNHSPFNVDLKSKGFDSQQVIDGLPEEAKGDAELINQLGHFWYADREMAKFIKAIKEKYPDSLVLVVGDHAERYNIDKTPNIYERYGVPLIITGKGVTQKLMIPKAAGSQIDIAPTILEMIAPKGFKYMSIGSSLTRQNTMGVNYAVWFTRDYYGEADIYPIQPIPIDANGGAEPMDVLEMQIYCDTVRSISWWLPKYGNILDESLMEAKK</sequence>
<dbReference type="Pfam" id="PF00884">
    <property type="entry name" value="Sulfatase"/>
    <property type="match status" value="1"/>
</dbReference>
<dbReference type="InterPro" id="IPR017850">
    <property type="entry name" value="Alkaline_phosphatase_core_sf"/>
</dbReference>
<comment type="subcellular location">
    <subcellularLocation>
        <location evidence="1">Cell membrane</location>
        <topology evidence="1">Multi-pass membrane protein</topology>
    </subcellularLocation>
</comment>
<dbReference type="eggNOG" id="COG1368">
    <property type="taxonomic scope" value="Bacteria"/>
</dbReference>
<dbReference type="PANTHER" id="PTHR47371">
    <property type="entry name" value="LIPOTEICHOIC ACID SYNTHASE"/>
    <property type="match status" value="1"/>
</dbReference>
<keyword evidence="5" id="KW-1133">Transmembrane helix</keyword>
<evidence type="ECO:0000256" key="2">
    <source>
        <dbReference type="ARBA" id="ARBA00004936"/>
    </source>
</evidence>
<feature type="non-terminal residue" evidence="8">
    <location>
        <position position="1"/>
    </location>
</feature>
<evidence type="ECO:0000313" key="9">
    <source>
        <dbReference type="Proteomes" id="UP000030993"/>
    </source>
</evidence>
<evidence type="ECO:0000256" key="5">
    <source>
        <dbReference type="ARBA" id="ARBA00022989"/>
    </source>
</evidence>
<evidence type="ECO:0000256" key="4">
    <source>
        <dbReference type="ARBA" id="ARBA00022692"/>
    </source>
</evidence>
<keyword evidence="6" id="KW-0472">Membrane</keyword>
<keyword evidence="9" id="KW-1185">Reference proteome</keyword>
<keyword evidence="4" id="KW-0812">Transmembrane</keyword>
<gene>
    <name evidence="8" type="ORF">NZ47_10415</name>
</gene>
<dbReference type="Proteomes" id="UP000030993">
    <property type="component" value="Unassembled WGS sequence"/>
</dbReference>
<evidence type="ECO:0000256" key="6">
    <source>
        <dbReference type="ARBA" id="ARBA00023136"/>
    </source>
</evidence>
<reference evidence="8 9" key="1">
    <citation type="journal article" date="2013" name="PLoS ONE">
        <title>Identification and characterization of three novel lipases belonging to families II and V from Anaerovibrio lipolyticus 5ST.</title>
        <authorList>
            <person name="Prive F."/>
            <person name="Kaderbhai N.N."/>
            <person name="Girdwood S."/>
            <person name="Worgan H.J."/>
            <person name="Pinloche E."/>
            <person name="Scollan N.D."/>
            <person name="Huws S.A."/>
            <person name="Newbold C.J."/>
        </authorList>
    </citation>
    <scope>NUCLEOTIDE SEQUENCE [LARGE SCALE GENOMIC DNA]</scope>
    <source>
        <strain evidence="8 9">5S</strain>
    </source>
</reference>
<dbReference type="InterPro" id="IPR050448">
    <property type="entry name" value="OpgB/LTA_synthase_biosynth"/>
</dbReference>
<comment type="caution">
    <text evidence="8">The sequence shown here is derived from an EMBL/GenBank/DDBJ whole genome shotgun (WGS) entry which is preliminary data.</text>
</comment>
<evidence type="ECO:0000256" key="3">
    <source>
        <dbReference type="ARBA" id="ARBA00022475"/>
    </source>
</evidence>
<dbReference type="GO" id="GO:0005886">
    <property type="term" value="C:plasma membrane"/>
    <property type="evidence" value="ECO:0007669"/>
    <property type="project" value="UniProtKB-SubCell"/>
</dbReference>
<organism evidence="8 9">
    <name type="scientific">Anaerovibrio lipolyticus</name>
    <dbReference type="NCBI Taxonomy" id="82374"/>
    <lineage>
        <taxon>Bacteria</taxon>
        <taxon>Bacillati</taxon>
        <taxon>Bacillota</taxon>
        <taxon>Negativicutes</taxon>
        <taxon>Selenomonadales</taxon>
        <taxon>Selenomonadaceae</taxon>
        <taxon>Anaerovibrio</taxon>
    </lineage>
</organism>
<evidence type="ECO:0000313" key="8">
    <source>
        <dbReference type="EMBL" id="KHM51437.1"/>
    </source>
</evidence>
<dbReference type="InterPro" id="IPR000917">
    <property type="entry name" value="Sulfatase_N"/>
</dbReference>
<comment type="pathway">
    <text evidence="2">Cell wall biogenesis; lipoteichoic acid biosynthesis.</text>
</comment>
<dbReference type="PANTHER" id="PTHR47371:SF3">
    <property type="entry name" value="PHOSPHOGLYCEROL TRANSFERASE I"/>
    <property type="match status" value="1"/>
</dbReference>
<keyword evidence="3" id="KW-1003">Cell membrane</keyword>
<feature type="domain" description="Sulfatase N-terminal" evidence="7">
    <location>
        <begin position="99"/>
        <end position="333"/>
    </location>
</feature>
<dbReference type="Gene3D" id="3.40.720.10">
    <property type="entry name" value="Alkaline Phosphatase, subunit A"/>
    <property type="match status" value="1"/>
</dbReference>
<dbReference type="CDD" id="cd16015">
    <property type="entry name" value="LTA_synthase"/>
    <property type="match status" value="1"/>
</dbReference>
<evidence type="ECO:0000259" key="7">
    <source>
        <dbReference type="Pfam" id="PF00884"/>
    </source>
</evidence>
<proteinExistence type="predicted"/>
<protein>
    <submittedName>
        <fullName evidence="8">Sulfatase</fullName>
    </submittedName>
</protein>
<dbReference type="EMBL" id="JSCE01000197">
    <property type="protein sequence ID" value="KHM51437.1"/>
    <property type="molecule type" value="Genomic_DNA"/>
</dbReference>
<dbReference type="RefSeq" id="WP_039210313.1">
    <property type="nucleotide sequence ID" value="NZ_JSCE01000197.1"/>
</dbReference>